<accession>A0AAD8TS48</accession>
<name>A0AAD8TS48_LOLMU</name>
<protein>
    <submittedName>
        <fullName evidence="1">Uncharacterized protein</fullName>
    </submittedName>
</protein>
<gene>
    <name evidence="1" type="ORF">QYE76_008898</name>
</gene>
<keyword evidence="2" id="KW-1185">Reference proteome</keyword>
<dbReference type="EMBL" id="JAUUTY010000001">
    <property type="protein sequence ID" value="KAK1692201.1"/>
    <property type="molecule type" value="Genomic_DNA"/>
</dbReference>
<sequence>MLGNKLDNITTVFKADVPEPTPKPASPEEIWIVLGEIPDLDDYDQLSIYGVVVADDRKVKSLMTLPQRMKKKWVLKQIKT</sequence>
<organism evidence="1 2">
    <name type="scientific">Lolium multiflorum</name>
    <name type="common">Italian ryegrass</name>
    <name type="synonym">Lolium perenne subsp. multiflorum</name>
    <dbReference type="NCBI Taxonomy" id="4521"/>
    <lineage>
        <taxon>Eukaryota</taxon>
        <taxon>Viridiplantae</taxon>
        <taxon>Streptophyta</taxon>
        <taxon>Embryophyta</taxon>
        <taxon>Tracheophyta</taxon>
        <taxon>Spermatophyta</taxon>
        <taxon>Magnoliopsida</taxon>
        <taxon>Liliopsida</taxon>
        <taxon>Poales</taxon>
        <taxon>Poaceae</taxon>
        <taxon>BOP clade</taxon>
        <taxon>Pooideae</taxon>
        <taxon>Poodae</taxon>
        <taxon>Poeae</taxon>
        <taxon>Poeae Chloroplast Group 2 (Poeae type)</taxon>
        <taxon>Loliodinae</taxon>
        <taxon>Loliinae</taxon>
        <taxon>Lolium</taxon>
    </lineage>
</organism>
<evidence type="ECO:0000313" key="2">
    <source>
        <dbReference type="Proteomes" id="UP001231189"/>
    </source>
</evidence>
<proteinExistence type="predicted"/>
<dbReference type="Proteomes" id="UP001231189">
    <property type="component" value="Unassembled WGS sequence"/>
</dbReference>
<evidence type="ECO:0000313" key="1">
    <source>
        <dbReference type="EMBL" id="KAK1692201.1"/>
    </source>
</evidence>
<reference evidence="1" key="1">
    <citation type="submission" date="2023-07" db="EMBL/GenBank/DDBJ databases">
        <title>A chromosome-level genome assembly of Lolium multiflorum.</title>
        <authorList>
            <person name="Chen Y."/>
            <person name="Copetti D."/>
            <person name="Kolliker R."/>
            <person name="Studer B."/>
        </authorList>
    </citation>
    <scope>NUCLEOTIDE SEQUENCE</scope>
    <source>
        <strain evidence="1">02402/16</strain>
        <tissue evidence="1">Leaf</tissue>
    </source>
</reference>
<comment type="caution">
    <text evidence="1">The sequence shown here is derived from an EMBL/GenBank/DDBJ whole genome shotgun (WGS) entry which is preliminary data.</text>
</comment>
<dbReference type="AlphaFoldDB" id="A0AAD8TS48"/>